<feature type="transmembrane region" description="Helical" evidence="8">
    <location>
        <begin position="306"/>
        <end position="326"/>
    </location>
</feature>
<proteinExistence type="inferred from homology"/>
<accession>A0A6M0P8G0</accession>
<dbReference type="GO" id="GO:0016020">
    <property type="term" value="C:membrane"/>
    <property type="evidence" value="ECO:0007669"/>
    <property type="project" value="UniProtKB-SubCell"/>
</dbReference>
<keyword evidence="6 8" id="KW-1133">Transmembrane helix</keyword>
<evidence type="ECO:0000313" key="9">
    <source>
        <dbReference type="EMBL" id="NEY20841.1"/>
    </source>
</evidence>
<name>A0A6M0P8G0_9BACI</name>
<protein>
    <submittedName>
        <fullName evidence="9">GerAB/ArcD/ProY family transporter</fullName>
    </submittedName>
</protein>
<keyword evidence="10" id="KW-1185">Reference proteome</keyword>
<evidence type="ECO:0000256" key="4">
    <source>
        <dbReference type="ARBA" id="ARBA00022544"/>
    </source>
</evidence>
<evidence type="ECO:0000256" key="1">
    <source>
        <dbReference type="ARBA" id="ARBA00004141"/>
    </source>
</evidence>
<dbReference type="InterPro" id="IPR004761">
    <property type="entry name" value="Spore_GerAB"/>
</dbReference>
<comment type="similarity">
    <text evidence="2">Belongs to the amino acid-polyamine-organocation (APC) superfamily. Spore germination protein (SGP) (TC 2.A.3.9) family.</text>
</comment>
<keyword evidence="5 8" id="KW-0812">Transmembrane</keyword>
<dbReference type="NCBIfam" id="TIGR00912">
    <property type="entry name" value="2A0309"/>
    <property type="match status" value="1"/>
</dbReference>
<dbReference type="AlphaFoldDB" id="A0A6M0P8G0"/>
<evidence type="ECO:0000256" key="2">
    <source>
        <dbReference type="ARBA" id="ARBA00007998"/>
    </source>
</evidence>
<feature type="transmembrane region" description="Helical" evidence="8">
    <location>
        <begin position="115"/>
        <end position="131"/>
    </location>
</feature>
<organism evidence="9 10">
    <name type="scientific">Heyndrickxia ginsengihumi</name>
    <dbReference type="NCBI Taxonomy" id="363870"/>
    <lineage>
        <taxon>Bacteria</taxon>
        <taxon>Bacillati</taxon>
        <taxon>Bacillota</taxon>
        <taxon>Bacilli</taxon>
        <taxon>Bacillales</taxon>
        <taxon>Bacillaceae</taxon>
        <taxon>Heyndrickxia</taxon>
    </lineage>
</organism>
<evidence type="ECO:0000256" key="3">
    <source>
        <dbReference type="ARBA" id="ARBA00022448"/>
    </source>
</evidence>
<feature type="transmembrane region" description="Helical" evidence="8">
    <location>
        <begin position="269"/>
        <end position="294"/>
    </location>
</feature>
<reference evidence="9 10" key="1">
    <citation type="submission" date="2020-03" db="EMBL/GenBank/DDBJ databases">
        <title>Bacillus aquiflavi sp. nov., isolated from yellow water of strong flavor Chinese baijiu in Yibin region of China.</title>
        <authorList>
            <person name="Xie J."/>
        </authorList>
    </citation>
    <scope>NUCLEOTIDE SEQUENCE [LARGE SCALE GENOMIC DNA]</scope>
    <source>
        <strain evidence="9 10">Gsoil 114</strain>
    </source>
</reference>
<feature type="transmembrane region" description="Helical" evidence="8">
    <location>
        <begin position="216"/>
        <end position="241"/>
    </location>
</feature>
<gene>
    <name evidence="9" type="ORF">G4D61_12845</name>
</gene>
<comment type="subcellular location">
    <subcellularLocation>
        <location evidence="1">Membrane</location>
        <topology evidence="1">Multi-pass membrane protein</topology>
    </subcellularLocation>
</comment>
<keyword evidence="7 8" id="KW-0472">Membrane</keyword>
<evidence type="ECO:0000256" key="8">
    <source>
        <dbReference type="SAM" id="Phobius"/>
    </source>
</evidence>
<evidence type="ECO:0000256" key="6">
    <source>
        <dbReference type="ARBA" id="ARBA00022989"/>
    </source>
</evidence>
<feature type="transmembrane region" description="Helical" evidence="8">
    <location>
        <begin position="36"/>
        <end position="57"/>
    </location>
</feature>
<dbReference type="EMBL" id="JAAIWK010000021">
    <property type="protein sequence ID" value="NEY20841.1"/>
    <property type="molecule type" value="Genomic_DNA"/>
</dbReference>
<feature type="transmembrane region" description="Helical" evidence="8">
    <location>
        <begin position="185"/>
        <end position="204"/>
    </location>
</feature>
<evidence type="ECO:0000313" key="10">
    <source>
        <dbReference type="Proteomes" id="UP000476934"/>
    </source>
</evidence>
<keyword evidence="3" id="KW-0813">Transport</keyword>
<keyword evidence="4" id="KW-0309">Germination</keyword>
<dbReference type="Pfam" id="PF03845">
    <property type="entry name" value="Spore_permease"/>
    <property type="match status" value="1"/>
</dbReference>
<sequence length="377" mass="42571">MENAKISTYQLFVLILLFEMGSSLVIGTGISAKQDAWLATLGGMVGSLFLFLIFYKIYQYYPGTSPLDIYKTAFGKFLGWIIGFAYASYFLYIAARVLRDLGEMLVTVSYSETPLLVINFIMICGVLYGVRKGIEVIARTGEILFSFLYVLAVVGFILIIFSQLIDVSKLKPVLEHGLTPVLKSIYSETLYVPYGETVVFMALFPYIKETKKIKPIGISAITLSGINLALTMVINIAVLGIDANERSPFPLLSTIQEIRIAEFLERLDVFFMLALVVGGFFKISIYFYASLTFYAQLFKIDRYQNIAYPLTLIVLCMSIMEATSYAEHIEEGLRLVPIYFHIPFQIIIPVILLVTIFIKVKWKKRKVKQRGAQSTMS</sequence>
<comment type="caution">
    <text evidence="9">The sequence shown here is derived from an EMBL/GenBank/DDBJ whole genome shotgun (WGS) entry which is preliminary data.</text>
</comment>
<dbReference type="PANTHER" id="PTHR34975">
    <property type="entry name" value="SPORE GERMINATION PROTEIN A2"/>
    <property type="match status" value="1"/>
</dbReference>
<dbReference type="PANTHER" id="PTHR34975:SF2">
    <property type="entry name" value="SPORE GERMINATION PROTEIN A2"/>
    <property type="match status" value="1"/>
</dbReference>
<feature type="transmembrane region" description="Helical" evidence="8">
    <location>
        <begin position="338"/>
        <end position="360"/>
    </location>
</feature>
<dbReference type="Proteomes" id="UP000476934">
    <property type="component" value="Unassembled WGS sequence"/>
</dbReference>
<feature type="transmembrane region" description="Helical" evidence="8">
    <location>
        <begin position="77"/>
        <end position="95"/>
    </location>
</feature>
<feature type="transmembrane region" description="Helical" evidence="8">
    <location>
        <begin position="143"/>
        <end position="165"/>
    </location>
</feature>
<feature type="transmembrane region" description="Helical" evidence="8">
    <location>
        <begin position="12"/>
        <end position="30"/>
    </location>
</feature>
<evidence type="ECO:0000256" key="7">
    <source>
        <dbReference type="ARBA" id="ARBA00023136"/>
    </source>
</evidence>
<dbReference type="RefSeq" id="WP_025727057.1">
    <property type="nucleotide sequence ID" value="NZ_JAAIWK010000021.1"/>
</dbReference>
<dbReference type="GO" id="GO:0009847">
    <property type="term" value="P:spore germination"/>
    <property type="evidence" value="ECO:0007669"/>
    <property type="project" value="InterPro"/>
</dbReference>
<evidence type="ECO:0000256" key="5">
    <source>
        <dbReference type="ARBA" id="ARBA00022692"/>
    </source>
</evidence>